<organism evidence="1 2">
    <name type="scientific">Neodiprion abietis nucleopolyhedrovirus</name>
    <dbReference type="NCBI Taxonomy" id="204507"/>
    <lineage>
        <taxon>Viruses</taxon>
        <taxon>Viruses incertae sedis</taxon>
        <taxon>Naldaviricetes</taxon>
        <taxon>Lefavirales</taxon>
        <taxon>Baculoviridae</taxon>
        <taxon>Gammabaculovirus</taxon>
        <taxon>Gammabaculovirus neabietis</taxon>
    </lineage>
</organism>
<reference evidence="1 2" key="1">
    <citation type="journal article" date="2006" name="J. Virol.">
        <title>Sequence analysis and organization of the Neodiprion abietis nucleopolyhedrovirus genome.</title>
        <authorList>
            <person name="Duffy S.P."/>
            <person name="Young A.M."/>
            <person name="Morin B."/>
            <person name="Lucarotti C.J."/>
            <person name="Koop B.F."/>
            <person name="Levin D.B."/>
        </authorList>
    </citation>
    <scope>NUCLEOTIDE SEQUENCE [LARGE SCALE GENOMIC DNA]</scope>
</reference>
<dbReference type="RefSeq" id="YP_667876.1">
    <property type="nucleotide sequence ID" value="NC_008252.1"/>
</dbReference>
<dbReference type="Proteomes" id="UP000242804">
    <property type="component" value="Segment"/>
</dbReference>
<dbReference type="KEGG" id="vg:4179143"/>
<evidence type="ECO:0000313" key="2">
    <source>
        <dbReference type="Proteomes" id="UP000242804"/>
    </source>
</evidence>
<dbReference type="GeneID" id="4179143"/>
<accession>Q0ZP52</accession>
<protein>
    <submittedName>
        <fullName evidence="1">Uncharacterized protein</fullName>
    </submittedName>
</protein>
<sequence length="61" mass="6942">MKLSTILICIIVFCFNKTKCVFGTIDMGKTFTVVTNLAGSQHVSNHIRLLDCIVFRFTFVR</sequence>
<name>Q0ZP52_9CBAC</name>
<evidence type="ECO:0000313" key="1">
    <source>
        <dbReference type="EMBL" id="ABC74902.1"/>
    </source>
</evidence>
<dbReference type="EMBL" id="DQ317692">
    <property type="protein sequence ID" value="ABC74902.1"/>
    <property type="molecule type" value="Genomic_DNA"/>
</dbReference>
<proteinExistence type="predicted"/>
<keyword evidence="2" id="KW-1185">Reference proteome</keyword>